<dbReference type="EMBL" id="KB446555">
    <property type="protein sequence ID" value="EME89459.1"/>
    <property type="molecule type" value="Genomic_DNA"/>
</dbReference>
<dbReference type="STRING" id="383855.N1Q9A9"/>
<dbReference type="Gene3D" id="3.10.20.90">
    <property type="entry name" value="Phosphatidylinositol 3-kinase Catalytic Subunit, Chain A, domain 1"/>
    <property type="match status" value="1"/>
</dbReference>
<dbReference type="GO" id="GO:0005783">
    <property type="term" value="C:endoplasmic reticulum"/>
    <property type="evidence" value="ECO:0007669"/>
    <property type="project" value="TreeGrafter"/>
</dbReference>
<keyword evidence="4" id="KW-1185">Reference proteome</keyword>
<evidence type="ECO:0000256" key="1">
    <source>
        <dbReference type="SAM" id="MobiDB-lite"/>
    </source>
</evidence>
<dbReference type="InterPro" id="IPR045226">
    <property type="entry name" value="Dsc3"/>
</dbReference>
<dbReference type="AlphaFoldDB" id="N1Q9A9"/>
<dbReference type="KEGG" id="pfj:MYCFIDRAFT_63030"/>
<name>N1Q9A9_PSEFD</name>
<dbReference type="VEuPathDB" id="FungiDB:MYCFIDRAFT_63030"/>
<dbReference type="PROSITE" id="PS50053">
    <property type="entry name" value="UBIQUITIN_2"/>
    <property type="match status" value="1"/>
</dbReference>
<dbReference type="OrthoDB" id="2556122at2759"/>
<feature type="compositionally biased region" description="Basic and acidic residues" evidence="1">
    <location>
        <begin position="124"/>
        <end position="149"/>
    </location>
</feature>
<dbReference type="HOGENOM" id="CLU_035821_0_0_1"/>
<sequence length="286" mass="30725">MSPPTTATTPINLVIRFSTSNPDLVLSISSPSTTSALALKQDIRSHLPSPTNESKLRLIHSGRVLPDNAALSKSLNLTTPPPPSALSAKATGKLPVKELGPRVYIHCSIGDALSADDLAKEKREAEQADAALRSERTSKAVDTEPKQDDALTTTTPAPRGFDRLLTAGFTSSEVAALRAQFLAIQSHTHTPDTMPTGQQLLALEERWLDSGSNTAEDGTNDAGGFGAEDSGGLEDMLYGNLIGFFWPIGAMCWLMREEGVWSRRRQIAVLSGFMVNLLFGGLKWIN</sequence>
<gene>
    <name evidence="3" type="ORF">MYCFIDRAFT_63030</name>
</gene>
<dbReference type="Pfam" id="PF13373">
    <property type="entry name" value="Dsc3_C"/>
    <property type="match status" value="1"/>
</dbReference>
<organism evidence="3 4">
    <name type="scientific">Pseudocercospora fijiensis (strain CIRAD86)</name>
    <name type="common">Black leaf streak disease fungus</name>
    <name type="synonym">Mycosphaerella fijiensis</name>
    <dbReference type="NCBI Taxonomy" id="383855"/>
    <lineage>
        <taxon>Eukaryota</taxon>
        <taxon>Fungi</taxon>
        <taxon>Dikarya</taxon>
        <taxon>Ascomycota</taxon>
        <taxon>Pezizomycotina</taxon>
        <taxon>Dothideomycetes</taxon>
        <taxon>Dothideomycetidae</taxon>
        <taxon>Mycosphaerellales</taxon>
        <taxon>Mycosphaerellaceae</taxon>
        <taxon>Pseudocercospora</taxon>
    </lineage>
</organism>
<feature type="domain" description="Ubiquitin-like" evidence="2">
    <location>
        <begin position="11"/>
        <end position="73"/>
    </location>
</feature>
<evidence type="ECO:0000259" key="2">
    <source>
        <dbReference type="PROSITE" id="PS50053"/>
    </source>
</evidence>
<dbReference type="InterPro" id="IPR019413">
    <property type="entry name" value="Dsc3_ub-like_dom"/>
</dbReference>
<dbReference type="Proteomes" id="UP000016932">
    <property type="component" value="Unassembled WGS sequence"/>
</dbReference>
<protein>
    <recommendedName>
        <fullName evidence="2">Ubiquitin-like domain-containing protein</fullName>
    </recommendedName>
</protein>
<feature type="region of interest" description="Disordered" evidence="1">
    <location>
        <begin position="124"/>
        <end position="157"/>
    </location>
</feature>
<dbReference type="PANTHER" id="PTHR28049">
    <property type="entry name" value="TRANSMEMBRANE PROTEIN YOR223W"/>
    <property type="match status" value="1"/>
</dbReference>
<dbReference type="InterPro" id="IPR000626">
    <property type="entry name" value="Ubiquitin-like_dom"/>
</dbReference>
<dbReference type="Pfam" id="PF10302">
    <property type="entry name" value="Dsc3_N"/>
    <property type="match status" value="1"/>
</dbReference>
<evidence type="ECO:0000313" key="4">
    <source>
        <dbReference type="Proteomes" id="UP000016932"/>
    </source>
</evidence>
<proteinExistence type="predicted"/>
<dbReference type="GeneID" id="19340711"/>
<dbReference type="InterPro" id="IPR029071">
    <property type="entry name" value="Ubiquitin-like_domsf"/>
</dbReference>
<dbReference type="GO" id="GO:0044695">
    <property type="term" value="C:Dsc E3 ubiquitin ligase complex"/>
    <property type="evidence" value="ECO:0007669"/>
    <property type="project" value="InterPro"/>
</dbReference>
<dbReference type="RefSeq" id="XP_007920268.1">
    <property type="nucleotide sequence ID" value="XM_007922077.1"/>
</dbReference>
<reference evidence="3 4" key="1">
    <citation type="journal article" date="2012" name="PLoS Pathog.">
        <title>Diverse lifestyles and strategies of plant pathogenesis encoded in the genomes of eighteen Dothideomycetes fungi.</title>
        <authorList>
            <person name="Ohm R.A."/>
            <person name="Feau N."/>
            <person name="Henrissat B."/>
            <person name="Schoch C.L."/>
            <person name="Horwitz B.A."/>
            <person name="Barry K.W."/>
            <person name="Condon B.J."/>
            <person name="Copeland A.C."/>
            <person name="Dhillon B."/>
            <person name="Glaser F."/>
            <person name="Hesse C.N."/>
            <person name="Kosti I."/>
            <person name="LaButti K."/>
            <person name="Lindquist E.A."/>
            <person name="Lucas S."/>
            <person name="Salamov A.A."/>
            <person name="Bradshaw R.E."/>
            <person name="Ciuffetti L."/>
            <person name="Hamelin R.C."/>
            <person name="Kema G.H.J."/>
            <person name="Lawrence C."/>
            <person name="Scott J.A."/>
            <person name="Spatafora J.W."/>
            <person name="Turgeon B.G."/>
            <person name="de Wit P.J.G.M."/>
            <person name="Zhong S."/>
            <person name="Goodwin S.B."/>
            <person name="Grigoriev I.V."/>
        </authorList>
    </citation>
    <scope>NUCLEOTIDE SEQUENCE [LARGE SCALE GENOMIC DNA]</scope>
    <source>
        <strain evidence="3 4">CIRAD86</strain>
    </source>
</reference>
<evidence type="ECO:0000313" key="3">
    <source>
        <dbReference type="EMBL" id="EME89459.1"/>
    </source>
</evidence>
<accession>N1Q9A9</accession>
<dbReference type="PANTHER" id="PTHR28049:SF1">
    <property type="entry name" value="DSC E3 UBIQUITIN LIGASE COMPLEX SUBUNIT 3"/>
    <property type="match status" value="1"/>
</dbReference>
<dbReference type="InterPro" id="IPR025390">
    <property type="entry name" value="Dsc3_C"/>
</dbReference>
<dbReference type="SUPFAM" id="SSF54236">
    <property type="entry name" value="Ubiquitin-like"/>
    <property type="match status" value="1"/>
</dbReference>
<dbReference type="eggNOG" id="ENOG502RXWC">
    <property type="taxonomic scope" value="Eukaryota"/>
</dbReference>